<name>C0ETW6_9FIRM</name>
<organism evidence="1 2">
    <name type="scientific">Anaerobutyricum hallii DSM 3353</name>
    <dbReference type="NCBI Taxonomy" id="411469"/>
    <lineage>
        <taxon>Bacteria</taxon>
        <taxon>Bacillati</taxon>
        <taxon>Bacillota</taxon>
        <taxon>Clostridia</taxon>
        <taxon>Lachnospirales</taxon>
        <taxon>Lachnospiraceae</taxon>
        <taxon>Anaerobutyricum</taxon>
    </lineage>
</organism>
<evidence type="ECO:0000313" key="2">
    <source>
        <dbReference type="Proteomes" id="UP000003174"/>
    </source>
</evidence>
<dbReference type="AlphaFoldDB" id="C0ETW6"/>
<protein>
    <submittedName>
        <fullName evidence="1">Uncharacterized protein</fullName>
    </submittedName>
</protein>
<sequence>MTKKIINHYQTVKKCIMMYFVNLCFLQRNQNPSYNTFFS</sequence>
<accession>C0ETW6</accession>
<dbReference type="EMBL" id="ACEP01000044">
    <property type="protein sequence ID" value="EEG37299.1"/>
    <property type="molecule type" value="Genomic_DNA"/>
</dbReference>
<reference evidence="1 2" key="2">
    <citation type="submission" date="2009-02" db="EMBL/GenBank/DDBJ databases">
        <title>Draft genome sequence of Eubacterium hallii (DSM 3353).</title>
        <authorList>
            <person name="Sudarsanam P."/>
            <person name="Ley R."/>
            <person name="Guruge J."/>
            <person name="Turnbaugh P.J."/>
            <person name="Mahowald M."/>
            <person name="Liep D."/>
            <person name="Gordon J."/>
        </authorList>
    </citation>
    <scope>NUCLEOTIDE SEQUENCE [LARGE SCALE GENOMIC DNA]</scope>
    <source>
        <strain evidence="1 2">DSM 3353</strain>
    </source>
</reference>
<dbReference type="Proteomes" id="UP000003174">
    <property type="component" value="Unassembled WGS sequence"/>
</dbReference>
<reference evidence="1 2" key="1">
    <citation type="submission" date="2009-01" db="EMBL/GenBank/DDBJ databases">
        <authorList>
            <person name="Fulton L."/>
            <person name="Clifton S."/>
            <person name="Fulton B."/>
            <person name="Xu J."/>
            <person name="Minx P."/>
            <person name="Pepin K.H."/>
            <person name="Johnson M."/>
            <person name="Bhonagiri V."/>
            <person name="Nash W.E."/>
            <person name="Mardis E.R."/>
            <person name="Wilson R.K."/>
        </authorList>
    </citation>
    <scope>NUCLEOTIDE SEQUENCE [LARGE SCALE GENOMIC DNA]</scope>
    <source>
        <strain evidence="1 2">DSM 3353</strain>
    </source>
</reference>
<proteinExistence type="predicted"/>
<gene>
    <name evidence="1" type="ORF">EUBHAL_00849</name>
</gene>
<evidence type="ECO:0000313" key="1">
    <source>
        <dbReference type="EMBL" id="EEG37299.1"/>
    </source>
</evidence>
<comment type="caution">
    <text evidence="1">The sequence shown here is derived from an EMBL/GenBank/DDBJ whole genome shotgun (WGS) entry which is preliminary data.</text>
</comment>